<keyword evidence="1" id="KW-0472">Membrane</keyword>
<sequence>MAINAFSLLFNSVEMGAFRIANFFSCLSLILMLRISNECYGVMNNPLLGAKIGAVSSFYWTVGLRFRLIYTQRFLSRGAHYAIGSAYTGYHLYQWWALNNVFEDAGEDRDEDF</sequence>
<dbReference type="VEuPathDB" id="TriTrypDB:ADEAN_000366500"/>
<dbReference type="Proteomes" id="UP000515908">
    <property type="component" value="Chromosome 06"/>
</dbReference>
<keyword evidence="3" id="KW-1185">Reference proteome</keyword>
<accession>A0A7G2CB94</accession>
<evidence type="ECO:0000313" key="3">
    <source>
        <dbReference type="Proteomes" id="UP000515908"/>
    </source>
</evidence>
<proteinExistence type="predicted"/>
<keyword evidence="1" id="KW-1133">Transmembrane helix</keyword>
<name>A0A7G2CB94_9TRYP</name>
<dbReference type="EMBL" id="LR877150">
    <property type="protein sequence ID" value="CAD2216204.1"/>
    <property type="molecule type" value="Genomic_DNA"/>
</dbReference>
<protein>
    <submittedName>
        <fullName evidence="2">Uncharacterized protein</fullName>
    </submittedName>
</protein>
<evidence type="ECO:0000256" key="1">
    <source>
        <dbReference type="SAM" id="Phobius"/>
    </source>
</evidence>
<organism evidence="2 3">
    <name type="scientific">Angomonas deanei</name>
    <dbReference type="NCBI Taxonomy" id="59799"/>
    <lineage>
        <taxon>Eukaryota</taxon>
        <taxon>Discoba</taxon>
        <taxon>Euglenozoa</taxon>
        <taxon>Kinetoplastea</taxon>
        <taxon>Metakinetoplastina</taxon>
        <taxon>Trypanosomatida</taxon>
        <taxon>Trypanosomatidae</taxon>
        <taxon>Strigomonadinae</taxon>
        <taxon>Angomonas</taxon>
    </lineage>
</organism>
<dbReference type="AlphaFoldDB" id="A0A7G2CB94"/>
<feature type="transmembrane region" description="Helical" evidence="1">
    <location>
        <begin position="16"/>
        <end position="35"/>
    </location>
</feature>
<evidence type="ECO:0000313" key="2">
    <source>
        <dbReference type="EMBL" id="CAD2216204.1"/>
    </source>
</evidence>
<dbReference type="OrthoDB" id="268873at2759"/>
<gene>
    <name evidence="2" type="ORF">ADEAN_000366500</name>
</gene>
<reference evidence="2 3" key="1">
    <citation type="submission" date="2020-08" db="EMBL/GenBank/DDBJ databases">
        <authorList>
            <person name="Newling K."/>
            <person name="Davey J."/>
            <person name="Forrester S."/>
        </authorList>
    </citation>
    <scope>NUCLEOTIDE SEQUENCE [LARGE SCALE GENOMIC DNA]</scope>
    <source>
        <strain evidence="3">Crithidia deanei Carvalho (ATCC PRA-265)</strain>
    </source>
</reference>
<keyword evidence="1" id="KW-0812">Transmembrane</keyword>